<keyword evidence="2" id="KW-0472">Membrane</keyword>
<name>A0A7I9WMR8_9MYCO</name>
<gene>
    <name evidence="3" type="ORF">MMUR_31780</name>
</gene>
<evidence type="ECO:0000313" key="4">
    <source>
        <dbReference type="Proteomes" id="UP000465241"/>
    </source>
</evidence>
<accession>A0A7I9WMR8</accession>
<feature type="transmembrane region" description="Helical" evidence="2">
    <location>
        <begin position="49"/>
        <end position="66"/>
    </location>
</feature>
<feature type="transmembrane region" description="Helical" evidence="2">
    <location>
        <begin position="71"/>
        <end position="91"/>
    </location>
</feature>
<feature type="transmembrane region" description="Helical" evidence="2">
    <location>
        <begin position="111"/>
        <end position="132"/>
    </location>
</feature>
<keyword evidence="4" id="KW-1185">Reference proteome</keyword>
<dbReference type="AlphaFoldDB" id="A0A7I9WMR8"/>
<evidence type="ECO:0000256" key="1">
    <source>
        <dbReference type="SAM" id="MobiDB-lite"/>
    </source>
</evidence>
<dbReference type="Proteomes" id="UP000465241">
    <property type="component" value="Unassembled WGS sequence"/>
</dbReference>
<dbReference type="InterPro" id="IPR046580">
    <property type="entry name" value="DUF6640"/>
</dbReference>
<evidence type="ECO:0000256" key="2">
    <source>
        <dbReference type="SAM" id="Phobius"/>
    </source>
</evidence>
<dbReference type="EMBL" id="BLKT01000003">
    <property type="protein sequence ID" value="GFG59042.1"/>
    <property type="molecule type" value="Genomic_DNA"/>
</dbReference>
<comment type="caution">
    <text evidence="3">The sequence shown here is derived from an EMBL/GenBank/DDBJ whole genome shotgun (WGS) entry which is preliminary data.</text>
</comment>
<proteinExistence type="predicted"/>
<sequence>MYTLARILLAALAVFTLVGAFIADAVGPMAQQHIFNPDWSPHAKFHDAQYIVMSVLIGAISLTLLWRNRALLICAAILSTPWLGMFGALLFPGTSMRDPEFDVPSAYVLGTHPQVIMATSALAVVLVAVLLARCGGGRSVVGPRETPSGREQLDLRAGGDQTLGGIQDLDDVRTVAGDGGDSDQRASM</sequence>
<dbReference type="Pfam" id="PF20345">
    <property type="entry name" value="DUF6640"/>
    <property type="match status" value="1"/>
</dbReference>
<evidence type="ECO:0000313" key="3">
    <source>
        <dbReference type="EMBL" id="GFG59042.1"/>
    </source>
</evidence>
<reference evidence="3 4" key="1">
    <citation type="journal article" date="2019" name="Emerg. Microbes Infect.">
        <title>Comprehensive subspecies identification of 175 nontuberculous mycobacteria species based on 7547 genomic profiles.</title>
        <authorList>
            <person name="Matsumoto Y."/>
            <person name="Kinjo T."/>
            <person name="Motooka D."/>
            <person name="Nabeya D."/>
            <person name="Jung N."/>
            <person name="Uechi K."/>
            <person name="Horii T."/>
            <person name="Iida T."/>
            <person name="Fujita J."/>
            <person name="Nakamura S."/>
        </authorList>
    </citation>
    <scope>NUCLEOTIDE SEQUENCE [LARGE SCALE GENOMIC DNA]</scope>
    <source>
        <strain evidence="3 4">JCM 13392</strain>
    </source>
</reference>
<feature type="region of interest" description="Disordered" evidence="1">
    <location>
        <begin position="139"/>
        <end position="160"/>
    </location>
</feature>
<protein>
    <submittedName>
        <fullName evidence="3">Uncharacterized protein</fullName>
    </submittedName>
</protein>
<keyword evidence="2" id="KW-0812">Transmembrane</keyword>
<keyword evidence="2" id="KW-1133">Transmembrane helix</keyword>
<organism evidence="3 4">
    <name type="scientific">Mycolicibacterium murale</name>
    <dbReference type="NCBI Taxonomy" id="182220"/>
    <lineage>
        <taxon>Bacteria</taxon>
        <taxon>Bacillati</taxon>
        <taxon>Actinomycetota</taxon>
        <taxon>Actinomycetes</taxon>
        <taxon>Mycobacteriales</taxon>
        <taxon>Mycobacteriaceae</taxon>
        <taxon>Mycolicibacterium</taxon>
    </lineage>
</organism>